<dbReference type="OrthoDB" id="5332281at2759"/>
<dbReference type="InterPro" id="IPR021840">
    <property type="entry name" value="DUF3433"/>
</dbReference>
<dbReference type="PANTHER" id="PTHR37544">
    <property type="entry name" value="SPRAY-RELATED"/>
    <property type="match status" value="1"/>
</dbReference>
<evidence type="ECO:0000313" key="1">
    <source>
        <dbReference type="EMBL" id="GFF18694.1"/>
    </source>
</evidence>
<name>A0A5M3Z8N5_ASPTE</name>
<protein>
    <submittedName>
        <fullName evidence="1">Uncharacterized protein</fullName>
    </submittedName>
</protein>
<dbReference type="Proteomes" id="UP000452235">
    <property type="component" value="Unassembled WGS sequence"/>
</dbReference>
<proteinExistence type="predicted"/>
<keyword evidence="2" id="KW-1185">Reference proteome</keyword>
<dbReference type="EMBL" id="BLJY01000009">
    <property type="protein sequence ID" value="GFF18694.1"/>
    <property type="molecule type" value="Genomic_DNA"/>
</dbReference>
<reference evidence="1 2" key="1">
    <citation type="submission" date="2020-01" db="EMBL/GenBank/DDBJ databases">
        <title>Aspergillus terreus IFO 6365 whole genome shotgun sequence.</title>
        <authorList>
            <person name="Kanamasa S."/>
            <person name="Takahashi H."/>
        </authorList>
    </citation>
    <scope>NUCLEOTIDE SEQUENCE [LARGE SCALE GENOMIC DNA]</scope>
    <source>
        <strain evidence="1 2">IFO 6365</strain>
    </source>
</reference>
<dbReference type="PANTHER" id="PTHR37544:SF1">
    <property type="entry name" value="PHOSPHORIBOSYLAMINOIMIDAZOLE-SUCCINOCARBOXAMIDE SYNTHASE"/>
    <property type="match status" value="1"/>
</dbReference>
<dbReference type="AlphaFoldDB" id="A0A5M3Z8N5"/>
<organism evidence="1 2">
    <name type="scientific">Aspergillus terreus</name>
    <dbReference type="NCBI Taxonomy" id="33178"/>
    <lineage>
        <taxon>Eukaryota</taxon>
        <taxon>Fungi</taxon>
        <taxon>Dikarya</taxon>
        <taxon>Ascomycota</taxon>
        <taxon>Pezizomycotina</taxon>
        <taxon>Eurotiomycetes</taxon>
        <taxon>Eurotiomycetidae</taxon>
        <taxon>Eurotiales</taxon>
        <taxon>Aspergillaceae</taxon>
        <taxon>Aspergillus</taxon>
        <taxon>Aspergillus subgen. Circumdati</taxon>
    </lineage>
</organism>
<comment type="caution">
    <text evidence="1">The sequence shown here is derived from an EMBL/GenBank/DDBJ whole genome shotgun (WGS) entry which is preliminary data.</text>
</comment>
<dbReference type="VEuPathDB" id="FungiDB:ATEG_07455"/>
<gene>
    <name evidence="1" type="ORF">ATEIFO6365_0009005700</name>
</gene>
<sequence length="1276" mass="141077">MPNQDTQKGPFTYSPVINEDDDSSRDATKKNVYKQDRGRLSRLWTPFFLRRPVMLSFLLLFVAILCSLVALYTYTQREHRSLGIETDGSRYYYLWTYGPTAVFMILTAGWTQVEYRASQSMPWVLMLRGPTPASESIFLDYLSNWNVVSLYKSLRQGHYLVALCVTGSLLLNGLTVFSTGLFELDTVRVTQVADLTVTHKFDGAQFDPVVNDGKAYTACLGYTKNVIDPPIGLHDPYVYPPFRSAKYTAADNLTMIANAEYEAELEIFTPTIQCQEATTTIAPSHARFDPQDNSEVYEADGCRVAPTGIPLALLRGNKFGLDADVAGCQSQTLSNDGKHPPEVDWSVDWRLWVSIAQTMSHPSNNYSTYGWETHEVRGVMCKLHYNMSHAPVRIWREPGQSAILSAINASDLMGIEPIANVSDGKLLYATHQSIGAAIDYSSDTGSEYVFAASDSLEELWNSSAALAAAVEKSYSCIARQLAKDSLLVQEPHSVQGTERTTDQRLFVRELSFSLMVALLGLLIIVVCLLLVFFIPVAVCPRDTGCIGGLAMVFAQSPDFMSQFQGSALMTTTQMAGSPLGQAQYTSSVTNTGSYTIMSDGSSPNAKMAALAETTPHWWRPLSTSWSIWIPLVAAPLAVIIALEVVYHISTSSRGITLVEGKSSYIHYIWVYIPALIMFAIRCLFQTVEFGARVFQPYLLLRRGAVAADKTILENQLRKVAIYGVFDSLRKRQWALAAATIALLLAAITPIVVSGLYMVQASAPTSPRNLTRIDRWNLGDPNPGSAAGSKYYDELQPVDAKIPGMIMYLNLSYPQWTYKDLAFPQVQLADADGAQEQGYIDARLPALRGKLDCAEVKSPNCSYQDDYAPYILTCDDVECSGSVFTSVGRTNAVEYFSAGSVGSSNYDPGKNCPDNRLLFGKWFPGETPMQKLVISCDARIEEVDVDVRLQVPSFTLDPDFEPRVIEGSAREDIRTNRSSFPGFDSMKEFLFTPETYPDGQFPETNNQLIDVDVLMRAAIYGVDGVPAEELLDAAKLISRVNEVWGVIMAQLYNSGGRQPFDQPFNHSWSVLPLDDTVPTYSAVFYDGRKYLVQSEVSTRILDGLLATMVICGVVSIALLQTKEVLPKNPCSIGAVASLLHGSRLLGPDVIPKGAEWCSDDELKRRGIFQGQKFTMGWWTDRKIGGYNPVFYASNEGDLHPSGGIGSASRDDFSVSDIDRDDARVNERTGISLDVQSSLVPSDEEEIRKHTRFGIDIDLGDGRENLRLQNDGPIRRHA</sequence>
<dbReference type="Pfam" id="PF11915">
    <property type="entry name" value="DUF3433"/>
    <property type="match status" value="2"/>
</dbReference>
<evidence type="ECO:0000313" key="2">
    <source>
        <dbReference type="Proteomes" id="UP000452235"/>
    </source>
</evidence>
<accession>A0A5M3Z8N5</accession>